<accession>D9IXR4</accession>
<dbReference type="Pfam" id="PF00572">
    <property type="entry name" value="Ribosomal_L13"/>
    <property type="match status" value="1"/>
</dbReference>
<evidence type="ECO:0000256" key="3">
    <source>
        <dbReference type="ARBA" id="ARBA00023274"/>
    </source>
</evidence>
<dbReference type="GeneID" id="9481112"/>
<dbReference type="PIRSF" id="PIRSF002181">
    <property type="entry name" value="Ribosomal_L13"/>
    <property type="match status" value="1"/>
</dbReference>
<dbReference type="PANTHER" id="PTHR11545">
    <property type="entry name" value="RIBOSOMAL PROTEIN L13"/>
    <property type="match status" value="1"/>
</dbReference>
<dbReference type="PANTHER" id="PTHR11545:SF2">
    <property type="entry name" value="LARGE RIBOSOMAL SUBUNIT PROTEIN UL13M"/>
    <property type="match status" value="1"/>
</dbReference>
<gene>
    <name evidence="4" type="primary">rpl13</name>
</gene>
<evidence type="ECO:0000256" key="2">
    <source>
        <dbReference type="ARBA" id="ARBA00022980"/>
    </source>
</evidence>
<reference evidence="4" key="1">
    <citation type="journal article" date="2010" name="Proc. Natl. Acad. Sci. U.S.A.">
        <title>A common red algal origin of the apicomplexan, dinoflagellate, and heterokont plastids.</title>
        <authorList>
            <person name="Janouskovec J."/>
            <person name="Horak A."/>
            <person name="Obornik M."/>
            <person name="Lukes J."/>
            <person name="Keeling P.J."/>
        </authorList>
    </citation>
    <scope>NUCLEOTIDE SEQUENCE [LARGE SCALE GENOMIC DNA]</scope>
</reference>
<dbReference type="InterPro" id="IPR005823">
    <property type="entry name" value="Ribosomal_uL13_bac-type"/>
</dbReference>
<dbReference type="InterPro" id="IPR036899">
    <property type="entry name" value="Ribosomal_uL13_sf"/>
</dbReference>
<proteinExistence type="inferred from homology"/>
<organism evidence="4">
    <name type="scientific">Chromerida sp. RM11</name>
    <dbReference type="NCBI Taxonomy" id="348535"/>
    <lineage>
        <taxon>Eukaryota</taxon>
        <taxon>Sar</taxon>
        <taxon>Alveolata</taxon>
        <taxon>Colpodellida</taxon>
    </lineage>
</organism>
<dbReference type="CDD" id="cd00392">
    <property type="entry name" value="Ribosomal_L13"/>
    <property type="match status" value="1"/>
</dbReference>
<dbReference type="GO" id="GO:0003729">
    <property type="term" value="F:mRNA binding"/>
    <property type="evidence" value="ECO:0007669"/>
    <property type="project" value="TreeGrafter"/>
</dbReference>
<dbReference type="AlphaFoldDB" id="D9IXR4"/>
<keyword evidence="2 4" id="KW-0689">Ribosomal protein</keyword>
<dbReference type="InterPro" id="IPR005822">
    <property type="entry name" value="Ribosomal_uL13"/>
</dbReference>
<geneLocation type="chloroplast" evidence="4"/>
<keyword evidence="4" id="KW-0150">Chloroplast</keyword>
<dbReference type="SUPFAM" id="SSF52161">
    <property type="entry name" value="Ribosomal protein L13"/>
    <property type="match status" value="1"/>
</dbReference>
<name>D9IXR4_9ALVE</name>
<evidence type="ECO:0000313" key="4">
    <source>
        <dbReference type="EMBL" id="ADJ66631.1"/>
    </source>
</evidence>
<sequence>MSSLIILKIYHIDAEGMKLGRLASVIKKTVLFHITTATDRPYKSVPNYLIVVSNCSKILTSPNRIRNKKYFFHSGCPGGLRTLSWGALNLTNPEKVVELALRRMLPSTVHSKNILRKVRFHRHEYMERESLRIIRLR</sequence>
<comment type="similarity">
    <text evidence="1">Belongs to the universal ribosomal protein uL13 family.</text>
</comment>
<keyword evidence="4" id="KW-0934">Plastid</keyword>
<evidence type="ECO:0000256" key="1">
    <source>
        <dbReference type="ARBA" id="ARBA00006227"/>
    </source>
</evidence>
<dbReference type="RefSeq" id="YP_003795443.1">
    <property type="nucleotide sequence ID" value="NC_014345.1"/>
</dbReference>
<keyword evidence="3" id="KW-0687">Ribonucleoprotein</keyword>
<dbReference type="GO" id="GO:0022625">
    <property type="term" value="C:cytosolic large ribosomal subunit"/>
    <property type="evidence" value="ECO:0007669"/>
    <property type="project" value="TreeGrafter"/>
</dbReference>
<dbReference type="EMBL" id="HM222968">
    <property type="protein sequence ID" value="ADJ66631.1"/>
    <property type="molecule type" value="Genomic_DNA"/>
</dbReference>
<protein>
    <submittedName>
        <fullName evidence="4">Ribosomal protein L13</fullName>
    </submittedName>
</protein>
<dbReference type="Gene3D" id="3.90.1180.10">
    <property type="entry name" value="Ribosomal protein L13"/>
    <property type="match status" value="1"/>
</dbReference>
<dbReference type="GO" id="GO:0003735">
    <property type="term" value="F:structural constituent of ribosome"/>
    <property type="evidence" value="ECO:0007669"/>
    <property type="project" value="InterPro"/>
</dbReference>
<dbReference type="GO" id="GO:0017148">
    <property type="term" value="P:negative regulation of translation"/>
    <property type="evidence" value="ECO:0007669"/>
    <property type="project" value="TreeGrafter"/>
</dbReference>
<dbReference type="GO" id="GO:0006412">
    <property type="term" value="P:translation"/>
    <property type="evidence" value="ECO:0007669"/>
    <property type="project" value="InterPro"/>
</dbReference>